<protein>
    <recommendedName>
        <fullName evidence="1">LPS-assembly protein LptD</fullName>
    </recommendedName>
</protein>
<dbReference type="EMBL" id="JAPEVI010000003">
    <property type="protein sequence ID" value="MCX2723158.1"/>
    <property type="molecule type" value="Genomic_DNA"/>
</dbReference>
<dbReference type="Proteomes" id="UP001300261">
    <property type="component" value="Unassembled WGS sequence"/>
</dbReference>
<dbReference type="InterPro" id="IPR050218">
    <property type="entry name" value="LptD"/>
</dbReference>
<sequence length="789" mass="87041" precursor="true">MSFPVFLNTEIWAKKGSLLAAASVFAIAATLCHGVVAPVHAQDIGSNLAGQLDPDANLILEASEVTYDFDRDLIVATGDVQVYYDGNTVQAHQIVFDRGNQQLKAVGNVIFIEADGNVIRTAEMTLSEDFSEGFARALQIDTTRRTRFLAAQARREGDNVTTIENGIYTVYTKPTNPPDKPPLWRVRAEKIIHNQQEKIIRFENAAFEVYGRPIAYLPYLSMPDPSVKRKSGFLMPSGVISDKLGYGVTVPYYWALNPYYDLTTTLTPMTKQGLFADVEYRQQFRTGAASISGAGLFQTQPGQFSTPRADMRWRGAVNSTGSFSIARDWTLGWDLTYKSDRQFFRDYAFTSFSGDTSQIYLEGMTDRNALSVRAYAFQISQEDYSDSEFNANGFSPVGSSLQDKQPLVLPVVDYDYVFADPILAGELALTANLTSLTRDETDAFSVDGGTTPKFRGIDGTFSRFSVKGNWRRTFIDPLGQSFTPFAYVRGDLFFLASPDSDVTALTGESFVGRAMPAVGLEYRYPFIASFDGGNQILEPVAQIVARPDEQRIGELPNDDAQSIVFDTTTLFDYDKFSGFDRAEGGTRLNLGLNYRLQLDSGYYVSGLFGRSYHLAGENSYATPDILGATDDSGLASDLSDYVGSLYLDTQYGVKLGAQARLDKDDFSVNRLQAQASAIYGPVVSSLAYAFLDAQPDVGIDAPREEILGSASLRLEENWRLFGSMRYDLENSNIVQNGLGLGYDDEGFSLSVSYAEDRSRNDGDNVNRTLYFRVGLRTIGNTQVSSGALN</sequence>
<evidence type="ECO:0000259" key="2">
    <source>
        <dbReference type="Pfam" id="PF04453"/>
    </source>
</evidence>
<feature type="domain" description="LptD C-terminal" evidence="2">
    <location>
        <begin position="697"/>
        <end position="769"/>
    </location>
</feature>
<dbReference type="HAMAP" id="MF_01411">
    <property type="entry name" value="LPS_assembly_LptD"/>
    <property type="match status" value="1"/>
</dbReference>
<comment type="caution">
    <text evidence="3">The sequence shown here is derived from an EMBL/GenBank/DDBJ whole genome shotgun (WGS) entry which is preliminary data.</text>
</comment>
<feature type="signal peptide" evidence="1">
    <location>
        <begin position="1"/>
        <end position="28"/>
    </location>
</feature>
<dbReference type="InterPro" id="IPR007543">
    <property type="entry name" value="LptD_C"/>
</dbReference>
<dbReference type="RefSeq" id="WP_265962920.1">
    <property type="nucleotide sequence ID" value="NZ_JAPEVI010000003.1"/>
</dbReference>
<proteinExistence type="inferred from homology"/>
<dbReference type="PANTHER" id="PTHR30189:SF1">
    <property type="entry name" value="LPS-ASSEMBLY PROTEIN LPTD"/>
    <property type="match status" value="1"/>
</dbReference>
<comment type="subunit">
    <text evidence="1">Component of the lipopolysaccharide transport and assembly complex.</text>
</comment>
<feature type="chain" id="PRO_5044945316" description="LPS-assembly protein LptD" evidence="1">
    <location>
        <begin position="29"/>
        <end position="789"/>
    </location>
</feature>
<comment type="function">
    <text evidence="1">Involved in the assembly of lipopolysaccharide (LPS) at the surface of the outer membrane.</text>
</comment>
<dbReference type="PANTHER" id="PTHR30189">
    <property type="entry name" value="LPS-ASSEMBLY PROTEIN"/>
    <property type="match status" value="1"/>
</dbReference>
<dbReference type="InterPro" id="IPR020889">
    <property type="entry name" value="LipoPS_assembly_LptD"/>
</dbReference>
<evidence type="ECO:0000313" key="4">
    <source>
        <dbReference type="Proteomes" id="UP001300261"/>
    </source>
</evidence>
<dbReference type="Gene3D" id="2.60.450.10">
    <property type="entry name" value="Lipopolysaccharide (LPS) transport protein A like domain"/>
    <property type="match status" value="1"/>
</dbReference>
<organism evidence="3 4">
    <name type="scientific">Roseibium salinum</name>
    <dbReference type="NCBI Taxonomy" id="1604349"/>
    <lineage>
        <taxon>Bacteria</taxon>
        <taxon>Pseudomonadati</taxon>
        <taxon>Pseudomonadota</taxon>
        <taxon>Alphaproteobacteria</taxon>
        <taxon>Hyphomicrobiales</taxon>
        <taxon>Stappiaceae</taxon>
        <taxon>Roseibium</taxon>
    </lineage>
</organism>
<accession>A0ABT3R256</accession>
<feature type="domain" description="LptD C-terminal" evidence="2">
    <location>
        <begin position="314"/>
        <end position="694"/>
    </location>
</feature>
<keyword evidence="1" id="KW-0732">Signal</keyword>
<evidence type="ECO:0000256" key="1">
    <source>
        <dbReference type="HAMAP-Rule" id="MF_01411"/>
    </source>
</evidence>
<reference evidence="3 4" key="1">
    <citation type="journal article" date="2016" name="Int. J. Syst. Evol. Microbiol.">
        <title>Labrenzia salina sp. nov., isolated from the rhizosphere of the halophyte Arthrocnemum macrostachyum.</title>
        <authorList>
            <person name="Camacho M."/>
            <person name="Redondo-Gomez S."/>
            <person name="Rodriguez-Llorente I."/>
            <person name="Rohde M."/>
            <person name="Sproer C."/>
            <person name="Schumann P."/>
            <person name="Klenk H.P."/>
            <person name="Montero-Calasanz M.D.C."/>
        </authorList>
    </citation>
    <scope>NUCLEOTIDE SEQUENCE [LARGE SCALE GENOMIC DNA]</scope>
    <source>
        <strain evidence="3 4">DSM 29163</strain>
    </source>
</reference>
<dbReference type="Pfam" id="PF04453">
    <property type="entry name" value="LptD"/>
    <property type="match status" value="2"/>
</dbReference>
<keyword evidence="4" id="KW-1185">Reference proteome</keyword>
<gene>
    <name evidence="1" type="primary">lptD</name>
    <name evidence="3" type="ORF">ON753_12355</name>
</gene>
<keyword evidence="1" id="KW-0998">Cell outer membrane</keyword>
<comment type="similarity">
    <text evidence="1">Belongs to the LptD family.</text>
</comment>
<comment type="caution">
    <text evidence="1">Lacks conserved residue(s) required for the propagation of feature annotation.</text>
</comment>
<evidence type="ECO:0000313" key="3">
    <source>
        <dbReference type="EMBL" id="MCX2723158.1"/>
    </source>
</evidence>
<name>A0ABT3R256_9HYPH</name>
<keyword evidence="1" id="KW-0472">Membrane</keyword>
<comment type="subcellular location">
    <subcellularLocation>
        <location evidence="1">Cell outer membrane</location>
    </subcellularLocation>
</comment>